<evidence type="ECO:0000256" key="2">
    <source>
        <dbReference type="SAM" id="SignalP"/>
    </source>
</evidence>
<evidence type="ECO:0000313" key="3">
    <source>
        <dbReference type="EMBL" id="CAI6346375.1"/>
    </source>
</evidence>
<organism evidence="3 4">
    <name type="scientific">Macrosiphum euphorbiae</name>
    <name type="common">potato aphid</name>
    <dbReference type="NCBI Taxonomy" id="13131"/>
    <lineage>
        <taxon>Eukaryota</taxon>
        <taxon>Metazoa</taxon>
        <taxon>Ecdysozoa</taxon>
        <taxon>Arthropoda</taxon>
        <taxon>Hexapoda</taxon>
        <taxon>Insecta</taxon>
        <taxon>Pterygota</taxon>
        <taxon>Neoptera</taxon>
        <taxon>Paraneoptera</taxon>
        <taxon>Hemiptera</taxon>
        <taxon>Sternorrhyncha</taxon>
        <taxon>Aphidomorpha</taxon>
        <taxon>Aphidoidea</taxon>
        <taxon>Aphididae</taxon>
        <taxon>Macrosiphini</taxon>
        <taxon>Macrosiphum</taxon>
    </lineage>
</organism>
<proteinExistence type="predicted"/>
<reference evidence="3 4" key="1">
    <citation type="submission" date="2023-01" db="EMBL/GenBank/DDBJ databases">
        <authorList>
            <person name="Whitehead M."/>
        </authorList>
    </citation>
    <scope>NUCLEOTIDE SEQUENCE [LARGE SCALE GENOMIC DNA]</scope>
</reference>
<protein>
    <submittedName>
        <fullName evidence="3">Uncharacterized protein</fullName>
    </submittedName>
</protein>
<sequence>MGKSDFEAYLVLLLVTSAAADIGEDYDYPYADFFPELSAQPSGLDITDADSGEMHELRSVDYMPVPKLATVRDDLGLLFKSTPLPRPPPINPRINTSGANRGLRQTQHASDFDSRY</sequence>
<feature type="chain" id="PRO_5043404371" evidence="2">
    <location>
        <begin position="21"/>
        <end position="116"/>
    </location>
</feature>
<dbReference type="AlphaFoldDB" id="A0AAV0VRU4"/>
<gene>
    <name evidence="3" type="ORF">MEUPH1_LOCUS3290</name>
</gene>
<comment type="caution">
    <text evidence="3">The sequence shown here is derived from an EMBL/GenBank/DDBJ whole genome shotgun (WGS) entry which is preliminary data.</text>
</comment>
<name>A0AAV0VRU4_9HEMI</name>
<dbReference type="EMBL" id="CARXXK010000001">
    <property type="protein sequence ID" value="CAI6346375.1"/>
    <property type="molecule type" value="Genomic_DNA"/>
</dbReference>
<dbReference type="Proteomes" id="UP001160148">
    <property type="component" value="Unassembled WGS sequence"/>
</dbReference>
<keyword evidence="2" id="KW-0732">Signal</keyword>
<evidence type="ECO:0000256" key="1">
    <source>
        <dbReference type="SAM" id="MobiDB-lite"/>
    </source>
</evidence>
<evidence type="ECO:0000313" key="4">
    <source>
        <dbReference type="Proteomes" id="UP001160148"/>
    </source>
</evidence>
<feature type="region of interest" description="Disordered" evidence="1">
    <location>
        <begin position="80"/>
        <end position="116"/>
    </location>
</feature>
<feature type="signal peptide" evidence="2">
    <location>
        <begin position="1"/>
        <end position="20"/>
    </location>
</feature>
<keyword evidence="4" id="KW-1185">Reference proteome</keyword>
<accession>A0AAV0VRU4</accession>